<feature type="transmembrane region" description="Helical" evidence="1">
    <location>
        <begin position="184"/>
        <end position="204"/>
    </location>
</feature>
<evidence type="ECO:0000256" key="1">
    <source>
        <dbReference type="SAM" id="Phobius"/>
    </source>
</evidence>
<dbReference type="InterPro" id="IPR025333">
    <property type="entry name" value="DUF4239"/>
</dbReference>
<dbReference type="Proteomes" id="UP000660611">
    <property type="component" value="Unassembled WGS sequence"/>
</dbReference>
<keyword evidence="1" id="KW-0812">Transmembrane</keyword>
<keyword evidence="3" id="KW-1185">Reference proteome</keyword>
<feature type="transmembrane region" description="Helical" evidence="1">
    <location>
        <begin position="6"/>
        <end position="31"/>
    </location>
</feature>
<protein>
    <recommendedName>
        <fullName evidence="4">DUF4239 domain-containing protein</fullName>
    </recommendedName>
</protein>
<feature type="transmembrane region" description="Helical" evidence="1">
    <location>
        <begin position="211"/>
        <end position="230"/>
    </location>
</feature>
<dbReference type="RefSeq" id="WP_203846424.1">
    <property type="nucleotide sequence ID" value="NZ_BAAAVW010000007.1"/>
</dbReference>
<reference evidence="2" key="1">
    <citation type="submission" date="2021-01" db="EMBL/GenBank/DDBJ databases">
        <title>Whole genome shotgun sequence of Dactylosporangium siamense NBRC 106093.</title>
        <authorList>
            <person name="Komaki H."/>
            <person name="Tamura T."/>
        </authorList>
    </citation>
    <scope>NUCLEOTIDE SEQUENCE</scope>
    <source>
        <strain evidence="2">NBRC 106093</strain>
    </source>
</reference>
<comment type="caution">
    <text evidence="2">The sequence shown here is derived from an EMBL/GenBank/DDBJ whole genome shotgun (WGS) entry which is preliminary data.</text>
</comment>
<feature type="transmembrane region" description="Helical" evidence="1">
    <location>
        <begin position="43"/>
        <end position="66"/>
    </location>
</feature>
<gene>
    <name evidence="2" type="ORF">Dsi01nite_026360</name>
</gene>
<proteinExistence type="predicted"/>
<keyword evidence="1" id="KW-0472">Membrane</keyword>
<accession>A0A919PGS8</accession>
<dbReference type="EMBL" id="BONQ01000039">
    <property type="protein sequence ID" value="GIG44595.1"/>
    <property type="molecule type" value="Genomic_DNA"/>
</dbReference>
<organism evidence="2 3">
    <name type="scientific">Dactylosporangium siamense</name>
    <dbReference type="NCBI Taxonomy" id="685454"/>
    <lineage>
        <taxon>Bacteria</taxon>
        <taxon>Bacillati</taxon>
        <taxon>Actinomycetota</taxon>
        <taxon>Actinomycetes</taxon>
        <taxon>Micromonosporales</taxon>
        <taxon>Micromonosporaceae</taxon>
        <taxon>Dactylosporangium</taxon>
    </lineage>
</organism>
<dbReference type="AlphaFoldDB" id="A0A919PGS8"/>
<sequence length="257" mass="26971">MNGEILIGGLLVTVVAVAVAIAAGLAVQRFVPVEDRQENNDVAGIAFAIIGVLYAILMTFVIVSVWEAGDGAQDSGRAEARAVVDLNHYADTLPAADGTAMRGLTAEYTRIVTQQEWPAMAEGRPVGRAGSAVISRLWKTVDAPLPDGADAAANRQAEARADLRALTANRDARLAAAGAGLPKVMWLALIVGDVLTLANALMFGVKGSGEYLTIIALLAAMSALMLFAVYELEFPFQRGESVTVDVFTDVVDDGTAR</sequence>
<evidence type="ECO:0000313" key="2">
    <source>
        <dbReference type="EMBL" id="GIG44595.1"/>
    </source>
</evidence>
<dbReference type="Pfam" id="PF14023">
    <property type="entry name" value="Bestrophin-like"/>
    <property type="match status" value="1"/>
</dbReference>
<name>A0A919PGS8_9ACTN</name>
<keyword evidence="1" id="KW-1133">Transmembrane helix</keyword>
<evidence type="ECO:0000313" key="3">
    <source>
        <dbReference type="Proteomes" id="UP000660611"/>
    </source>
</evidence>
<evidence type="ECO:0008006" key="4">
    <source>
        <dbReference type="Google" id="ProtNLM"/>
    </source>
</evidence>